<sequence length="370" mass="39492">MTTTTPGPAGAHPAGIADTPEALTPAWLTEVLTSGGHLDGTAVAAVDLRPLGTGQMCDSLRVAVTYDGPTEAPATLVAKLPAADPTSRATAVNLRSYEKEVRFYQELAGELPVPTPTVFHADIEPESAAFVLLLEDLAPAEQGDQLDGCSLATARSAVDAMALLHAPRWDDAGLRDRDWLHTDDETGRAFLAALLPSLWAGFQERYAADLGPHVAPVGEAFFAHLDAYLTPTGGPLTLVHGDFRLDNLLLEPGTGAVRGVVDWQTCAVGPALRDVAYFLGAGLLPDERRAAEEELVHRYHDGLAAAGVADYPWERCWEDHRRGTFAGLLMAVAASMLVARTDRGDEMFLAMASRHARHVLDLDALELLAP</sequence>
<feature type="domain" description="CHK kinase-like" evidence="1">
    <location>
        <begin position="132"/>
        <end position="309"/>
    </location>
</feature>
<dbReference type="SMART" id="SM00587">
    <property type="entry name" value="CHK"/>
    <property type="match status" value="1"/>
</dbReference>
<gene>
    <name evidence="2" type="ORF">PO878_05145</name>
</gene>
<proteinExistence type="predicted"/>
<evidence type="ECO:0000313" key="3">
    <source>
        <dbReference type="Proteomes" id="UP001216390"/>
    </source>
</evidence>
<reference evidence="2" key="1">
    <citation type="submission" date="2023-01" db="EMBL/GenBank/DDBJ databases">
        <title>The diversity of Class Acidimicrobiia in South China Sea sediment environments and the proposal of Iamia marina sp. nov., a novel species of the genus Iamia.</title>
        <authorList>
            <person name="He Y."/>
            <person name="Tian X."/>
        </authorList>
    </citation>
    <scope>NUCLEOTIDE SEQUENCE</scope>
    <source>
        <strain evidence="2">DSM 19957</strain>
    </source>
</reference>
<evidence type="ECO:0000259" key="1">
    <source>
        <dbReference type="SMART" id="SM00587"/>
    </source>
</evidence>
<dbReference type="Proteomes" id="UP001216390">
    <property type="component" value="Chromosome"/>
</dbReference>
<dbReference type="InterPro" id="IPR002575">
    <property type="entry name" value="Aminoglycoside_PTrfase"/>
</dbReference>
<dbReference type="AlphaFoldDB" id="A0AAF0BWJ3"/>
<dbReference type="PANTHER" id="PTHR23020:SF41">
    <property type="entry name" value="AMINOGLYCOSIDE PHOSPHOTRANSFERASE DOMAIN-CONTAINING PROTEIN"/>
    <property type="match status" value="1"/>
</dbReference>
<name>A0AAF0BWJ3_9ACTN</name>
<dbReference type="PANTHER" id="PTHR23020">
    <property type="entry name" value="UNCHARACTERIZED NUCLEAR HORMONE RECEPTOR-RELATED"/>
    <property type="match status" value="1"/>
</dbReference>
<dbReference type="Pfam" id="PF01636">
    <property type="entry name" value="APH"/>
    <property type="match status" value="1"/>
</dbReference>
<dbReference type="Gene3D" id="3.90.1200.10">
    <property type="match status" value="1"/>
</dbReference>
<protein>
    <submittedName>
        <fullName evidence="2">Aminoglycoside phosphotransferase family protein</fullName>
    </submittedName>
</protein>
<dbReference type="EMBL" id="CP116942">
    <property type="protein sequence ID" value="WCO68108.1"/>
    <property type="molecule type" value="Genomic_DNA"/>
</dbReference>
<keyword evidence="3" id="KW-1185">Reference proteome</keyword>
<dbReference type="InterPro" id="IPR015897">
    <property type="entry name" value="CHK_kinase-like"/>
</dbReference>
<organism evidence="2 3">
    <name type="scientific">Iamia majanohamensis</name>
    <dbReference type="NCBI Taxonomy" id="467976"/>
    <lineage>
        <taxon>Bacteria</taxon>
        <taxon>Bacillati</taxon>
        <taxon>Actinomycetota</taxon>
        <taxon>Acidimicrobiia</taxon>
        <taxon>Acidimicrobiales</taxon>
        <taxon>Iamiaceae</taxon>
        <taxon>Iamia</taxon>
    </lineage>
</organism>
<dbReference type="KEGG" id="ima:PO878_05145"/>
<evidence type="ECO:0000313" key="2">
    <source>
        <dbReference type="EMBL" id="WCO68108.1"/>
    </source>
</evidence>
<dbReference type="InterPro" id="IPR052961">
    <property type="entry name" value="Oxido-Kinase-like_Enzymes"/>
</dbReference>
<dbReference type="SUPFAM" id="SSF56112">
    <property type="entry name" value="Protein kinase-like (PK-like)"/>
    <property type="match status" value="1"/>
</dbReference>
<dbReference type="RefSeq" id="WP_272737625.1">
    <property type="nucleotide sequence ID" value="NZ_CP116942.1"/>
</dbReference>
<accession>A0AAF0BWJ3</accession>
<dbReference type="InterPro" id="IPR011009">
    <property type="entry name" value="Kinase-like_dom_sf"/>
</dbReference>